<dbReference type="Proteomes" id="UP000789366">
    <property type="component" value="Unassembled WGS sequence"/>
</dbReference>
<protein>
    <submittedName>
        <fullName evidence="1">4047_t:CDS:1</fullName>
    </submittedName>
</protein>
<accession>A0ACA9KTB4</accession>
<organism evidence="1 2">
    <name type="scientific">Cetraspora pellucida</name>
    <dbReference type="NCBI Taxonomy" id="1433469"/>
    <lineage>
        <taxon>Eukaryota</taxon>
        <taxon>Fungi</taxon>
        <taxon>Fungi incertae sedis</taxon>
        <taxon>Mucoromycota</taxon>
        <taxon>Glomeromycotina</taxon>
        <taxon>Glomeromycetes</taxon>
        <taxon>Diversisporales</taxon>
        <taxon>Gigasporaceae</taxon>
        <taxon>Cetraspora</taxon>
    </lineage>
</organism>
<evidence type="ECO:0000313" key="2">
    <source>
        <dbReference type="Proteomes" id="UP000789366"/>
    </source>
</evidence>
<keyword evidence="2" id="KW-1185">Reference proteome</keyword>
<evidence type="ECO:0000313" key="1">
    <source>
        <dbReference type="EMBL" id="CAG8489701.1"/>
    </source>
</evidence>
<comment type="caution">
    <text evidence="1">The sequence shown here is derived from an EMBL/GenBank/DDBJ whole genome shotgun (WGS) entry which is preliminary data.</text>
</comment>
<proteinExistence type="predicted"/>
<name>A0ACA9KTB4_9GLOM</name>
<reference evidence="1" key="1">
    <citation type="submission" date="2021-06" db="EMBL/GenBank/DDBJ databases">
        <authorList>
            <person name="Kallberg Y."/>
            <person name="Tangrot J."/>
            <person name="Rosling A."/>
        </authorList>
    </citation>
    <scope>NUCLEOTIDE SEQUENCE</scope>
    <source>
        <strain evidence="1">28 12/20/2015</strain>
    </source>
</reference>
<gene>
    <name evidence="1" type="ORF">SPELUC_LOCUS2504</name>
</gene>
<dbReference type="EMBL" id="CAJVPW010001680">
    <property type="protein sequence ID" value="CAG8489701.1"/>
    <property type="molecule type" value="Genomic_DNA"/>
</dbReference>
<sequence length="62" mass="7132">MNNCQADQLRLGWILTGLINIHSNLHSGPRIYQYLELSSKNNNKRELLDILPYIAPEALNIQ</sequence>